<feature type="transmembrane region" description="Helical" evidence="4">
    <location>
        <begin position="88"/>
        <end position="104"/>
    </location>
</feature>
<keyword evidence="1 4" id="KW-0812">Transmembrane</keyword>
<dbReference type="PANTHER" id="PTHR43129">
    <property type="entry name" value="FOSMIDOMYCIN RESISTANCE PROTEIN"/>
    <property type="match status" value="1"/>
</dbReference>
<dbReference type="Gene3D" id="1.20.1250.20">
    <property type="entry name" value="MFS general substrate transporter like domains"/>
    <property type="match status" value="2"/>
</dbReference>
<keyword evidence="3 4" id="KW-0472">Membrane</keyword>
<accession>A0ABW5AD28</accession>
<reference evidence="7" key="1">
    <citation type="journal article" date="2019" name="Int. J. Syst. Evol. Microbiol.">
        <title>The Global Catalogue of Microorganisms (GCM) 10K type strain sequencing project: providing services to taxonomists for standard genome sequencing and annotation.</title>
        <authorList>
            <consortium name="The Broad Institute Genomics Platform"/>
            <consortium name="The Broad Institute Genome Sequencing Center for Infectious Disease"/>
            <person name="Wu L."/>
            <person name="Ma J."/>
        </authorList>
    </citation>
    <scope>NUCLEOTIDE SEQUENCE [LARGE SCALE GENOMIC DNA]</scope>
    <source>
        <strain evidence="7">CGMCC 1.6774</strain>
    </source>
</reference>
<sequence>MTETHLPRDEASVAQARAADLRVVMAVSAAHFVSHYYILALPPVFEMVRASFQVSYTELGLALVVFNVACAAGQTPAGVLADRIGARRVLVAGLALGALALAAAGLVSSFLLFVVLFGLGGLANAVYHPADYAALSERIAPERIGRAYAIHTFAGMMGGAVAPPLMLFLDSQIGWRGAFAASALPGLALAAWLALAGRTILPVTPRPAAARGAAPEASGSVRLLTSPPILLNFVFFALFAVFQLGLQTYSAVALVAAHGLPLAAASLALTAYLLASAIGVLAGGLPVGRISPAVLTIAGMLVVAACTVALGIGTVGTLGAVLLLGLAGLAGGMTMPARDMIVRAVTPPGTFGKVFGFVTTGFNLAGVLGPLLFGLLMDHGRPGGVFLVVAGACLLSILTVLGGRKPVAAG</sequence>
<feature type="transmembrane region" description="Helical" evidence="4">
    <location>
        <begin position="21"/>
        <end position="39"/>
    </location>
</feature>
<proteinExistence type="predicted"/>
<evidence type="ECO:0000256" key="1">
    <source>
        <dbReference type="ARBA" id="ARBA00022692"/>
    </source>
</evidence>
<name>A0ABW5AD28_9BRAD</name>
<feature type="transmembrane region" description="Helical" evidence="4">
    <location>
        <begin position="148"/>
        <end position="169"/>
    </location>
</feature>
<dbReference type="EMBL" id="JBHUIW010000001">
    <property type="protein sequence ID" value="MFD2180541.1"/>
    <property type="molecule type" value="Genomic_DNA"/>
</dbReference>
<dbReference type="Pfam" id="PF07690">
    <property type="entry name" value="MFS_1"/>
    <property type="match status" value="1"/>
</dbReference>
<organism evidence="6 7">
    <name type="scientific">Rhodoplanes azumiensis</name>
    <dbReference type="NCBI Taxonomy" id="1897628"/>
    <lineage>
        <taxon>Bacteria</taxon>
        <taxon>Pseudomonadati</taxon>
        <taxon>Pseudomonadota</taxon>
        <taxon>Alphaproteobacteria</taxon>
        <taxon>Hyphomicrobiales</taxon>
        <taxon>Nitrobacteraceae</taxon>
        <taxon>Rhodoplanes</taxon>
    </lineage>
</organism>
<evidence type="ECO:0000256" key="2">
    <source>
        <dbReference type="ARBA" id="ARBA00022989"/>
    </source>
</evidence>
<feature type="transmembrane region" description="Helical" evidence="4">
    <location>
        <begin position="383"/>
        <end position="403"/>
    </location>
</feature>
<feature type="domain" description="Major facilitator superfamily (MFS) profile" evidence="5">
    <location>
        <begin position="23"/>
        <end position="408"/>
    </location>
</feature>
<feature type="transmembrane region" description="Helical" evidence="4">
    <location>
        <begin position="293"/>
        <end position="312"/>
    </location>
</feature>
<dbReference type="RefSeq" id="WP_378475760.1">
    <property type="nucleotide sequence ID" value="NZ_JBHUIW010000001.1"/>
</dbReference>
<dbReference type="Proteomes" id="UP001597314">
    <property type="component" value="Unassembled WGS sequence"/>
</dbReference>
<evidence type="ECO:0000259" key="5">
    <source>
        <dbReference type="PROSITE" id="PS50850"/>
    </source>
</evidence>
<feature type="transmembrane region" description="Helical" evidence="4">
    <location>
        <begin position="355"/>
        <end position="377"/>
    </location>
</feature>
<dbReference type="PROSITE" id="PS50850">
    <property type="entry name" value="MFS"/>
    <property type="match status" value="1"/>
</dbReference>
<evidence type="ECO:0000313" key="7">
    <source>
        <dbReference type="Proteomes" id="UP001597314"/>
    </source>
</evidence>
<evidence type="ECO:0000313" key="6">
    <source>
        <dbReference type="EMBL" id="MFD2180541.1"/>
    </source>
</evidence>
<protein>
    <submittedName>
        <fullName evidence="6">MFS transporter</fullName>
    </submittedName>
</protein>
<keyword evidence="7" id="KW-1185">Reference proteome</keyword>
<evidence type="ECO:0000256" key="3">
    <source>
        <dbReference type="ARBA" id="ARBA00023136"/>
    </source>
</evidence>
<dbReference type="SUPFAM" id="SSF103473">
    <property type="entry name" value="MFS general substrate transporter"/>
    <property type="match status" value="1"/>
</dbReference>
<dbReference type="InterPro" id="IPR020846">
    <property type="entry name" value="MFS_dom"/>
</dbReference>
<feature type="transmembrane region" description="Helical" evidence="4">
    <location>
        <begin position="110"/>
        <end position="127"/>
    </location>
</feature>
<dbReference type="InterPro" id="IPR036259">
    <property type="entry name" value="MFS_trans_sf"/>
</dbReference>
<feature type="transmembrane region" description="Helical" evidence="4">
    <location>
        <begin position="175"/>
        <end position="196"/>
    </location>
</feature>
<dbReference type="InterPro" id="IPR011701">
    <property type="entry name" value="MFS"/>
</dbReference>
<comment type="caution">
    <text evidence="6">The sequence shown here is derived from an EMBL/GenBank/DDBJ whole genome shotgun (WGS) entry which is preliminary data.</text>
</comment>
<gene>
    <name evidence="6" type="ORF">ACFSOX_00100</name>
</gene>
<feature type="transmembrane region" description="Helical" evidence="4">
    <location>
        <begin position="229"/>
        <end position="256"/>
    </location>
</feature>
<feature type="transmembrane region" description="Helical" evidence="4">
    <location>
        <begin position="59"/>
        <end position="81"/>
    </location>
</feature>
<dbReference type="PANTHER" id="PTHR43129:SF1">
    <property type="entry name" value="FOSMIDOMYCIN RESISTANCE PROTEIN"/>
    <property type="match status" value="1"/>
</dbReference>
<evidence type="ECO:0000256" key="4">
    <source>
        <dbReference type="SAM" id="Phobius"/>
    </source>
</evidence>
<feature type="transmembrane region" description="Helical" evidence="4">
    <location>
        <begin position="262"/>
        <end position="281"/>
    </location>
</feature>
<keyword evidence="2 4" id="KW-1133">Transmembrane helix</keyword>